<dbReference type="EMBL" id="JAUTXU010000315">
    <property type="protein sequence ID" value="KAK3686518.1"/>
    <property type="molecule type" value="Genomic_DNA"/>
</dbReference>
<keyword evidence="2" id="KW-1185">Reference proteome</keyword>
<sequence length="919" mass="102375">MPTPSSGRDSRRSSKSGPSGNDAYKSSERKEKAKSSQVYDSRRRGSKQAESGLGSVAERPKLKGRTNSAPLIEPQRHAVGNGEQTPPHSTGSSTPRATQGGADAAQDEDEVAGVVGAIKHYQPFQSPEKLTLQLQFSEPLPDINIAVLGAQGVGKSTFVQQALDFAHPPTSQAATRRISLKGTEYLVRLLELPIDDVDIDDDDHTVSWPETIEDKIMPRIDGALTLYNIKDEQSLEHIPQMLNAINKAGLPSVLISCKCDAPAAECEVDPFQFEDRAKRSIKSLHTLQASAIHPETHKRGLSMILRAILSAPPEQRVRNSSGTRQRAHSNAVRSVSPRAPSHTRATSEYTGIVQKDPKHSRHDSSVPHYGTNDRLKVPHEASQQEMHGSFLFEESPSEPTSESDHSSPDMTQQAMGIAQPISALVESGATFDELVDRLLAQPASKADSKFAAIFLALYRKFAAPGRLLEAIVERFDALNSDGNAHLIRTMTQLRYVAIMEQWVGTYPGDFVFPKTKKRMWTFVGKLSRERIFAVAAKEISADMDAVQEDDDTNWAYSDKDRASRHEPSHFSMSSTASTLIDDPSFVLNDDFLFSGSTLLEEPSATTPNGGDPIRSMSASTLSSQQLMMNLDAAQKQAELLQPIPRQPLSKVQWRLLMEYPDDVIARELTRMDWIMFSSIRPRDLVRQVSLTKEEQSRCKNLSHVNRMIEHFNQLAFWVANYILLRDKPKHRALMMEKMMRIGRKVRELNNYNALGAVIAGIKSTSVHRLAATRELIPPNVGKSWMQLELLMAPSKSHGPYRLAWENSSSERIPYLPLHRRDLVSAQEGNKTFIGNERDGRINWKKFEIMGEVIVSMQKAQGMPYKGLGAGRGNEQIKEMVLDVKLVKDEDELFERSKQVEPTGSIAGGTSTKIKEFFKR</sequence>
<accession>A0ACC3MDA1</accession>
<name>A0ACC3MDA1_9PEZI</name>
<comment type="caution">
    <text evidence="1">The sequence shown here is derived from an EMBL/GenBank/DDBJ whole genome shotgun (WGS) entry which is preliminary data.</text>
</comment>
<dbReference type="Proteomes" id="UP001281147">
    <property type="component" value="Unassembled WGS sequence"/>
</dbReference>
<proteinExistence type="predicted"/>
<evidence type="ECO:0000313" key="2">
    <source>
        <dbReference type="Proteomes" id="UP001281147"/>
    </source>
</evidence>
<organism evidence="1 2">
    <name type="scientific">Vermiconidia calcicola</name>
    <dbReference type="NCBI Taxonomy" id="1690605"/>
    <lineage>
        <taxon>Eukaryota</taxon>
        <taxon>Fungi</taxon>
        <taxon>Dikarya</taxon>
        <taxon>Ascomycota</taxon>
        <taxon>Pezizomycotina</taxon>
        <taxon>Dothideomycetes</taxon>
        <taxon>Dothideomycetidae</taxon>
        <taxon>Mycosphaerellales</taxon>
        <taxon>Extremaceae</taxon>
        <taxon>Vermiconidia</taxon>
    </lineage>
</organism>
<gene>
    <name evidence="1" type="ORF">LTR37_019726</name>
</gene>
<reference evidence="1" key="1">
    <citation type="submission" date="2023-07" db="EMBL/GenBank/DDBJ databases">
        <title>Black Yeasts Isolated from many extreme environments.</title>
        <authorList>
            <person name="Coleine C."/>
            <person name="Stajich J.E."/>
            <person name="Selbmann L."/>
        </authorList>
    </citation>
    <scope>NUCLEOTIDE SEQUENCE</scope>
    <source>
        <strain evidence="1">CCFEE 5714</strain>
    </source>
</reference>
<evidence type="ECO:0000313" key="1">
    <source>
        <dbReference type="EMBL" id="KAK3686518.1"/>
    </source>
</evidence>
<protein>
    <submittedName>
        <fullName evidence="1">Uncharacterized protein</fullName>
    </submittedName>
</protein>